<evidence type="ECO:0000313" key="2">
    <source>
        <dbReference type="EMBL" id="SDF32140.1"/>
    </source>
</evidence>
<dbReference type="RefSeq" id="WP_093148633.1">
    <property type="nucleotide sequence ID" value="NZ_FNBW01000002.1"/>
</dbReference>
<dbReference type="SUPFAM" id="SSF46955">
    <property type="entry name" value="Putative DNA-binding domain"/>
    <property type="match status" value="1"/>
</dbReference>
<keyword evidence="3" id="KW-1185">Reference proteome</keyword>
<dbReference type="GO" id="GO:0003677">
    <property type="term" value="F:DNA binding"/>
    <property type="evidence" value="ECO:0007669"/>
    <property type="project" value="InterPro"/>
</dbReference>
<dbReference type="EMBL" id="FNBW01000002">
    <property type="protein sequence ID" value="SDF32140.1"/>
    <property type="molecule type" value="Genomic_DNA"/>
</dbReference>
<protein>
    <submittedName>
        <fullName evidence="2">DNA binding domain-containing protein, excisionase family</fullName>
    </submittedName>
</protein>
<dbReference type="OrthoDB" id="7596920at2"/>
<evidence type="ECO:0000259" key="1">
    <source>
        <dbReference type="Pfam" id="PF12728"/>
    </source>
</evidence>
<comment type="caution">
    <text evidence="2">The sequence shown here is derived from an EMBL/GenBank/DDBJ whole genome shotgun (WGS) entry which is preliminary data.</text>
</comment>
<dbReference type="Pfam" id="PF12728">
    <property type="entry name" value="HTH_17"/>
    <property type="match status" value="1"/>
</dbReference>
<dbReference type="InterPro" id="IPR009061">
    <property type="entry name" value="DNA-bd_dom_put_sf"/>
</dbReference>
<sequence>MPTVQTYLTIEEAANAARISKPTLYRRAKEGGLKITKLGHRSLISAADFERWMAGLPTKDDAQAA</sequence>
<dbReference type="NCBIfam" id="TIGR01764">
    <property type="entry name" value="excise"/>
    <property type="match status" value="1"/>
</dbReference>
<proteinExistence type="predicted"/>
<name>A0A8G2BFA8_9PROT</name>
<organism evidence="2 3">
    <name type="scientific">Thalassobaculum litoreum DSM 18839</name>
    <dbReference type="NCBI Taxonomy" id="1123362"/>
    <lineage>
        <taxon>Bacteria</taxon>
        <taxon>Pseudomonadati</taxon>
        <taxon>Pseudomonadota</taxon>
        <taxon>Alphaproteobacteria</taxon>
        <taxon>Rhodospirillales</taxon>
        <taxon>Thalassobaculaceae</taxon>
        <taxon>Thalassobaculum</taxon>
    </lineage>
</organism>
<accession>A0A8G2BFA8</accession>
<dbReference type="AlphaFoldDB" id="A0A8G2BFA8"/>
<dbReference type="InterPro" id="IPR041657">
    <property type="entry name" value="HTH_17"/>
</dbReference>
<evidence type="ECO:0000313" key="3">
    <source>
        <dbReference type="Proteomes" id="UP000198615"/>
    </source>
</evidence>
<dbReference type="Proteomes" id="UP000198615">
    <property type="component" value="Unassembled WGS sequence"/>
</dbReference>
<dbReference type="InterPro" id="IPR010093">
    <property type="entry name" value="SinI_DNA-bd"/>
</dbReference>
<feature type="domain" description="Helix-turn-helix" evidence="1">
    <location>
        <begin position="7"/>
        <end position="55"/>
    </location>
</feature>
<reference evidence="2 3" key="1">
    <citation type="submission" date="2016-10" db="EMBL/GenBank/DDBJ databases">
        <authorList>
            <person name="Varghese N."/>
            <person name="Submissions S."/>
        </authorList>
    </citation>
    <scope>NUCLEOTIDE SEQUENCE [LARGE SCALE GENOMIC DNA]</scope>
    <source>
        <strain evidence="2 3">DSM 18839</strain>
    </source>
</reference>
<gene>
    <name evidence="2" type="ORF">SAMN05660686_01034</name>
</gene>